<dbReference type="EMBL" id="JPWH01000003">
    <property type="protein sequence ID" value="RCK52437.1"/>
    <property type="molecule type" value="Genomic_DNA"/>
</dbReference>
<name>A0A367XFM1_9PROT</name>
<dbReference type="InterPro" id="IPR029058">
    <property type="entry name" value="AB_hydrolase_fold"/>
</dbReference>
<dbReference type="GO" id="GO:0016787">
    <property type="term" value="F:hydrolase activity"/>
    <property type="evidence" value="ECO:0007669"/>
    <property type="project" value="UniProtKB-KW"/>
</dbReference>
<dbReference type="OrthoDB" id="9771666at2"/>
<evidence type="ECO:0000259" key="2">
    <source>
        <dbReference type="Pfam" id="PF20434"/>
    </source>
</evidence>
<dbReference type="InterPro" id="IPR049492">
    <property type="entry name" value="BD-FAE-like_dom"/>
</dbReference>
<sequence length="285" mass="31549">MGWGGFTAAEVEWQYNPRETVPDFADHFSRFAAESEKTRADLHHLADIRFGPGPKETMDVFPAADPKSPIHVFFHGGYWRSQDKRDYAFIARDMVADGFTVVLANYDLCPDVSVAEITQQAIRCIAYIYDHIDDFNGDRNRLSISGHSAGGQIVARLAAHDWHGEIGDESPFNAVIPVSGVFDLAPLRFTTINNDIHLTEESAADNSPMLDAVPVGSNMMLVVGALETPEFLRQSQAYAAYCSKNGSNVPVHQAWGANHFTVLDELYVHSGALYGKLRRMISQMA</sequence>
<dbReference type="Gene3D" id="3.40.50.1820">
    <property type="entry name" value="alpha/beta hydrolase"/>
    <property type="match status" value="1"/>
</dbReference>
<feature type="domain" description="BD-FAE-like" evidence="2">
    <location>
        <begin position="64"/>
        <end position="192"/>
    </location>
</feature>
<dbReference type="PANTHER" id="PTHR48081">
    <property type="entry name" value="AB HYDROLASE SUPERFAMILY PROTEIN C4A8.06C"/>
    <property type="match status" value="1"/>
</dbReference>
<dbReference type="SUPFAM" id="SSF53474">
    <property type="entry name" value="alpha/beta-Hydrolases"/>
    <property type="match status" value="1"/>
</dbReference>
<evidence type="ECO:0000313" key="4">
    <source>
        <dbReference type="Proteomes" id="UP000252517"/>
    </source>
</evidence>
<dbReference type="RefSeq" id="WP_114087316.1">
    <property type="nucleotide sequence ID" value="NZ_JPWH01000003.1"/>
</dbReference>
<accession>A0A367XFM1</accession>
<organism evidence="3 4">
    <name type="scientific">Thalassospira profundimaris</name>
    <dbReference type="NCBI Taxonomy" id="502049"/>
    <lineage>
        <taxon>Bacteria</taxon>
        <taxon>Pseudomonadati</taxon>
        <taxon>Pseudomonadota</taxon>
        <taxon>Alphaproteobacteria</taxon>
        <taxon>Rhodospirillales</taxon>
        <taxon>Thalassospiraceae</taxon>
        <taxon>Thalassospira</taxon>
    </lineage>
</organism>
<evidence type="ECO:0000313" key="3">
    <source>
        <dbReference type="EMBL" id="RCK52437.1"/>
    </source>
</evidence>
<keyword evidence="1" id="KW-0378">Hydrolase</keyword>
<dbReference type="Proteomes" id="UP000252517">
    <property type="component" value="Unassembled WGS sequence"/>
</dbReference>
<dbReference type="PANTHER" id="PTHR48081:SF33">
    <property type="entry name" value="KYNURENINE FORMAMIDASE"/>
    <property type="match status" value="1"/>
</dbReference>
<proteinExistence type="predicted"/>
<reference evidence="3 4" key="1">
    <citation type="submission" date="2014-07" db="EMBL/GenBank/DDBJ databases">
        <title>Draft genome sequence of Thalassospira profundimaris S25-3-2.</title>
        <authorList>
            <person name="Lai Q."/>
            <person name="Shao Z."/>
        </authorList>
    </citation>
    <scope>NUCLEOTIDE SEQUENCE [LARGE SCALE GENOMIC DNA]</scope>
    <source>
        <strain evidence="3 4">S25-3-2</strain>
    </source>
</reference>
<protein>
    <submittedName>
        <fullName evidence="3">Esterase</fullName>
    </submittedName>
</protein>
<evidence type="ECO:0000256" key="1">
    <source>
        <dbReference type="ARBA" id="ARBA00022801"/>
    </source>
</evidence>
<comment type="caution">
    <text evidence="3">The sequence shown here is derived from an EMBL/GenBank/DDBJ whole genome shotgun (WGS) entry which is preliminary data.</text>
</comment>
<gene>
    <name evidence="3" type="ORF">TH25_05150</name>
</gene>
<dbReference type="Pfam" id="PF20434">
    <property type="entry name" value="BD-FAE"/>
    <property type="match status" value="1"/>
</dbReference>
<dbReference type="AlphaFoldDB" id="A0A367XFM1"/>
<dbReference type="InterPro" id="IPR050300">
    <property type="entry name" value="GDXG_lipolytic_enzyme"/>
</dbReference>